<dbReference type="Proteomes" id="UP000193884">
    <property type="component" value="Unassembled WGS sequence"/>
</dbReference>
<dbReference type="Gene3D" id="3.30.530.20">
    <property type="match status" value="1"/>
</dbReference>
<protein>
    <submittedName>
        <fullName evidence="1">Polyketide cyclase</fullName>
    </submittedName>
</protein>
<dbReference type="EMBL" id="NAFI01000154">
    <property type="protein sequence ID" value="OSJ15452.1"/>
    <property type="molecule type" value="Genomic_DNA"/>
</dbReference>
<dbReference type="SUPFAM" id="SSF55961">
    <property type="entry name" value="Bet v1-like"/>
    <property type="match status" value="1"/>
</dbReference>
<organism evidence="1 3">
    <name type="scientific">Bradyrhizobium canariense</name>
    <dbReference type="NCBI Taxonomy" id="255045"/>
    <lineage>
        <taxon>Bacteria</taxon>
        <taxon>Pseudomonadati</taxon>
        <taxon>Pseudomonadota</taxon>
        <taxon>Alphaproteobacteria</taxon>
        <taxon>Hyphomicrobiales</taxon>
        <taxon>Nitrobacteraceae</taxon>
        <taxon>Bradyrhizobium</taxon>
    </lineage>
</organism>
<comment type="caution">
    <text evidence="1">The sequence shown here is derived from an EMBL/GenBank/DDBJ whole genome shotgun (WGS) entry which is preliminary data.</text>
</comment>
<evidence type="ECO:0000313" key="4">
    <source>
        <dbReference type="Proteomes" id="UP000193884"/>
    </source>
</evidence>
<dbReference type="InterPro" id="IPR019587">
    <property type="entry name" value="Polyketide_cyclase/dehydratase"/>
</dbReference>
<dbReference type="CDD" id="cd07818">
    <property type="entry name" value="SRPBCC_1"/>
    <property type="match status" value="1"/>
</dbReference>
<accession>A0A1X3G2H6</accession>
<name>A0A1X3G2H6_9BRAD</name>
<evidence type="ECO:0000313" key="2">
    <source>
        <dbReference type="EMBL" id="OSJ26381.1"/>
    </source>
</evidence>
<sequence length="178" mass="19304">MLKAIAVIAILLAVGIVGVLGFALTKPDTFRVERSLAVKAPANAVYPLVADFHRWTAWSPYENRDPAMKRAFGGTAQGKGATYAWDGNNNVGAGHMEILEASASSKLRIKLDFERPFEGHNTAEFTFVPQGDATLVTWAMSGPAPFLSKVMQVFVNMDNMIGKDFEAGLASLKKLTEK</sequence>
<dbReference type="Proteomes" id="UP000193553">
    <property type="component" value="Unassembled WGS sequence"/>
</dbReference>
<evidence type="ECO:0000313" key="3">
    <source>
        <dbReference type="Proteomes" id="UP000193553"/>
    </source>
</evidence>
<reference evidence="3 4" key="1">
    <citation type="submission" date="2017-03" db="EMBL/GenBank/DDBJ databases">
        <title>Whole genome sequences of fourteen strains of Bradyrhizobium canariense and one strain of Bradyrhizobium japonicum isolated from Lupinus (Papilionoideae: Genisteae) species in Algeria.</title>
        <authorList>
            <person name="Crovadore J."/>
            <person name="Chekireb D."/>
            <person name="Brachmann A."/>
            <person name="Chablais R."/>
            <person name="Cochard B."/>
            <person name="Lefort F."/>
        </authorList>
    </citation>
    <scope>NUCLEOTIDE SEQUENCE [LARGE SCALE GENOMIC DNA]</scope>
    <source>
        <strain evidence="1 3">UBMA195</strain>
        <strain evidence="2 4">UBMAN05</strain>
    </source>
</reference>
<dbReference type="EMBL" id="NAFK01000167">
    <property type="protein sequence ID" value="OSJ26381.1"/>
    <property type="molecule type" value="Genomic_DNA"/>
</dbReference>
<keyword evidence="4" id="KW-1185">Reference proteome</keyword>
<proteinExistence type="predicted"/>
<dbReference type="RefSeq" id="WP_018453775.1">
    <property type="nucleotide sequence ID" value="NZ_JAFBBN010000001.1"/>
</dbReference>
<dbReference type="OrthoDB" id="9807923at2"/>
<dbReference type="Pfam" id="PF10604">
    <property type="entry name" value="Polyketide_cyc2"/>
    <property type="match status" value="1"/>
</dbReference>
<dbReference type="InterPro" id="IPR023393">
    <property type="entry name" value="START-like_dom_sf"/>
</dbReference>
<gene>
    <name evidence="2" type="ORF">BST63_21710</name>
    <name evidence="1" type="ORF">BSZ18_07590</name>
</gene>
<dbReference type="AlphaFoldDB" id="A0A1X3G2H6"/>
<evidence type="ECO:0000313" key="1">
    <source>
        <dbReference type="EMBL" id="OSJ15452.1"/>
    </source>
</evidence>